<gene>
    <name evidence="1" type="ORF">ISP08_12105</name>
</gene>
<accession>A0A7T1AZM2</accession>
<protein>
    <submittedName>
        <fullName evidence="1">Uncharacterized protein</fullName>
    </submittedName>
</protein>
<name>A0A7T1AZM2_9STAP</name>
<dbReference type="Proteomes" id="UP000594455">
    <property type="component" value="Chromosome"/>
</dbReference>
<reference evidence="1 2" key="1">
    <citation type="submission" date="2020-10" db="EMBL/GenBank/DDBJ databases">
        <title>Closed genome sequences of Staphylococcus lloydii sp. nov. and Staphylococcus durrellii sp. nov. Isolated from Captive Fruit Bats (Pteropus livingstonii).</title>
        <authorList>
            <person name="Fountain K."/>
        </authorList>
    </citation>
    <scope>NUCLEOTIDE SEQUENCE [LARGE SCALE GENOMIC DNA]</scope>
    <source>
        <strain evidence="1 2">23_2_7_LY</strain>
    </source>
</reference>
<proteinExistence type="predicted"/>
<dbReference type="KEGG" id="sllo:ISP08_12105"/>
<organism evidence="1 2">
    <name type="scientific">Staphylococcus lloydii</name>
    <dbReference type="NCBI Taxonomy" id="2781774"/>
    <lineage>
        <taxon>Bacteria</taxon>
        <taxon>Bacillati</taxon>
        <taxon>Bacillota</taxon>
        <taxon>Bacilli</taxon>
        <taxon>Bacillales</taxon>
        <taxon>Staphylococcaceae</taxon>
        <taxon>Staphylococcus</taxon>
    </lineage>
</organism>
<dbReference type="RefSeq" id="WP_195718799.1">
    <property type="nucleotide sequence ID" value="NZ_CP064056.1"/>
</dbReference>
<keyword evidence="2" id="KW-1185">Reference proteome</keyword>
<sequence length="57" mass="6767">MKVLEVYRYEFFTEYKVKTNKGVFIHSVSNEKSHFTAKEELKAFAESMSKYGEVKHD</sequence>
<evidence type="ECO:0000313" key="1">
    <source>
        <dbReference type="EMBL" id="QPM75044.1"/>
    </source>
</evidence>
<dbReference type="AlphaFoldDB" id="A0A7T1AZM2"/>
<dbReference type="EMBL" id="CP064056">
    <property type="protein sequence ID" value="QPM75044.1"/>
    <property type="molecule type" value="Genomic_DNA"/>
</dbReference>
<evidence type="ECO:0000313" key="2">
    <source>
        <dbReference type="Proteomes" id="UP000594455"/>
    </source>
</evidence>